<keyword evidence="2" id="KW-1185">Reference proteome</keyword>
<accession>A0A0C2THF3</accession>
<reference evidence="1 2" key="1">
    <citation type="submission" date="2014-04" db="EMBL/GenBank/DDBJ databases">
        <title>Evolutionary Origins and Diversification of the Mycorrhizal Mutualists.</title>
        <authorList>
            <consortium name="DOE Joint Genome Institute"/>
            <consortium name="Mycorrhizal Genomics Consortium"/>
            <person name="Kohler A."/>
            <person name="Kuo A."/>
            <person name="Nagy L.G."/>
            <person name="Floudas D."/>
            <person name="Copeland A."/>
            <person name="Barry K.W."/>
            <person name="Cichocki N."/>
            <person name="Veneault-Fourrey C."/>
            <person name="LaButti K."/>
            <person name="Lindquist E.A."/>
            <person name="Lipzen A."/>
            <person name="Lundell T."/>
            <person name="Morin E."/>
            <person name="Murat C."/>
            <person name="Riley R."/>
            <person name="Ohm R."/>
            <person name="Sun H."/>
            <person name="Tunlid A."/>
            <person name="Henrissat B."/>
            <person name="Grigoriev I.V."/>
            <person name="Hibbett D.S."/>
            <person name="Martin F."/>
        </authorList>
    </citation>
    <scope>NUCLEOTIDE SEQUENCE [LARGE SCALE GENOMIC DNA]</scope>
    <source>
        <strain evidence="1 2">Koide BX008</strain>
    </source>
</reference>
<evidence type="ECO:0000313" key="1">
    <source>
        <dbReference type="EMBL" id="KIL66354.1"/>
    </source>
</evidence>
<organism evidence="1 2">
    <name type="scientific">Amanita muscaria (strain Koide BX008)</name>
    <dbReference type="NCBI Taxonomy" id="946122"/>
    <lineage>
        <taxon>Eukaryota</taxon>
        <taxon>Fungi</taxon>
        <taxon>Dikarya</taxon>
        <taxon>Basidiomycota</taxon>
        <taxon>Agaricomycotina</taxon>
        <taxon>Agaricomycetes</taxon>
        <taxon>Agaricomycetidae</taxon>
        <taxon>Agaricales</taxon>
        <taxon>Pluteineae</taxon>
        <taxon>Amanitaceae</taxon>
        <taxon>Amanita</taxon>
    </lineage>
</organism>
<sequence length="54" mass="6356">MVRILDWLERQPIRIYSHEAKPCAWCRLHTVCYSDNNLLLAITTSSPSLETWSH</sequence>
<dbReference type="EMBL" id="KN818236">
    <property type="protein sequence ID" value="KIL66354.1"/>
    <property type="molecule type" value="Genomic_DNA"/>
</dbReference>
<protein>
    <submittedName>
        <fullName evidence="1">Uncharacterized protein</fullName>
    </submittedName>
</protein>
<dbReference type="HOGENOM" id="CLU_3055814_0_0_1"/>
<evidence type="ECO:0000313" key="2">
    <source>
        <dbReference type="Proteomes" id="UP000054549"/>
    </source>
</evidence>
<dbReference type="AlphaFoldDB" id="A0A0C2THF3"/>
<name>A0A0C2THF3_AMAMK</name>
<proteinExistence type="predicted"/>
<gene>
    <name evidence="1" type="ORF">M378DRAFT_160769</name>
</gene>
<feature type="non-terminal residue" evidence="1">
    <location>
        <position position="54"/>
    </location>
</feature>
<dbReference type="Proteomes" id="UP000054549">
    <property type="component" value="Unassembled WGS sequence"/>
</dbReference>
<dbReference type="InParanoid" id="A0A0C2THF3"/>